<protein>
    <recommendedName>
        <fullName evidence="4">DUF1917-domain-containing protein</fullName>
    </recommendedName>
</protein>
<comment type="caution">
    <text evidence="2">The sequence shown here is derived from an EMBL/GenBank/DDBJ whole genome shotgun (WGS) entry which is preliminary data.</text>
</comment>
<reference evidence="2 3" key="1">
    <citation type="submission" date="2016-07" db="EMBL/GenBank/DDBJ databases">
        <title>Pervasive Adenine N6-methylation of Active Genes in Fungi.</title>
        <authorList>
            <consortium name="DOE Joint Genome Institute"/>
            <person name="Mondo S.J."/>
            <person name="Dannebaum R.O."/>
            <person name="Kuo R.C."/>
            <person name="Labutti K."/>
            <person name="Haridas S."/>
            <person name="Kuo A."/>
            <person name="Salamov A."/>
            <person name="Ahrendt S.R."/>
            <person name="Lipzen A."/>
            <person name="Sullivan W."/>
            <person name="Andreopoulos W.B."/>
            <person name="Clum A."/>
            <person name="Lindquist E."/>
            <person name="Daum C."/>
            <person name="Ramamoorthy G.K."/>
            <person name="Gryganskyi A."/>
            <person name="Culley D."/>
            <person name="Magnuson J.K."/>
            <person name="James T.Y."/>
            <person name="O'Malley M.A."/>
            <person name="Stajich J.E."/>
            <person name="Spatafora J.W."/>
            <person name="Visel A."/>
            <person name="Grigoriev I.V."/>
        </authorList>
    </citation>
    <scope>NUCLEOTIDE SEQUENCE [LARGE SCALE GENOMIC DNA]</scope>
    <source>
        <strain evidence="2 3">CBS 129021</strain>
    </source>
</reference>
<dbReference type="RefSeq" id="XP_040717711.1">
    <property type="nucleotide sequence ID" value="XM_040861854.1"/>
</dbReference>
<comment type="similarity">
    <text evidence="1">Belongs to the UPF0696 family.</text>
</comment>
<dbReference type="GeneID" id="63778066"/>
<gene>
    <name evidence="2" type="ORF">BCR38DRAFT_455952</name>
</gene>
<name>A0A1Y2E6M1_9PEZI</name>
<evidence type="ECO:0008006" key="4">
    <source>
        <dbReference type="Google" id="ProtNLM"/>
    </source>
</evidence>
<dbReference type="OrthoDB" id="10067381at2759"/>
<dbReference type="EMBL" id="MCFJ01000004">
    <property type="protein sequence ID" value="ORY67087.1"/>
    <property type="molecule type" value="Genomic_DNA"/>
</dbReference>
<dbReference type="InterPro" id="IPR015034">
    <property type="entry name" value="Bles03"/>
</dbReference>
<dbReference type="SUPFAM" id="SSF55418">
    <property type="entry name" value="eIF4e-like"/>
    <property type="match status" value="1"/>
</dbReference>
<evidence type="ECO:0000256" key="1">
    <source>
        <dbReference type="ARBA" id="ARBA00010568"/>
    </source>
</evidence>
<keyword evidence="3" id="KW-1185">Reference proteome</keyword>
<dbReference type="InParanoid" id="A0A1Y2E6M1"/>
<proteinExistence type="inferred from homology"/>
<evidence type="ECO:0000313" key="2">
    <source>
        <dbReference type="EMBL" id="ORY67087.1"/>
    </source>
</evidence>
<dbReference type="Pfam" id="PF08939">
    <property type="entry name" value="Bles03"/>
    <property type="match status" value="1"/>
</dbReference>
<dbReference type="AlphaFoldDB" id="A0A1Y2E6M1"/>
<evidence type="ECO:0000313" key="3">
    <source>
        <dbReference type="Proteomes" id="UP000193689"/>
    </source>
</evidence>
<sequence length="305" mass="34608">MYSDSDSDFYGDDDLVADLELRTSKFDTNSWWLRQQAYPTPLRLQAQKQQQAKQTTRLHNPYADVPYAWQLSETVDDFLQRLPPATTDEIPGNSWIWICNPYIERKPKNEAQNQNIRGCEDEGPEEEGTNLARFIEGGMERLHFVSQFVDQFKQSCKSKMVLTRETNKAGNDAAHAILNLAQALRVRCGKWMLFCSVHAVNEVWGVIAKATAKNELGIGAKVATRSDVDQRTERLICVYTADFGDIEDVKRVALRLKQLGLVQPRGKSLYYKPDAYTYLGISSQNPWGVRASLYNTTDILGKAST</sequence>
<dbReference type="Proteomes" id="UP000193689">
    <property type="component" value="Unassembled WGS sequence"/>
</dbReference>
<accession>A0A1Y2E6M1</accession>
<organism evidence="2 3">
    <name type="scientific">Pseudomassariella vexata</name>
    <dbReference type="NCBI Taxonomy" id="1141098"/>
    <lineage>
        <taxon>Eukaryota</taxon>
        <taxon>Fungi</taxon>
        <taxon>Dikarya</taxon>
        <taxon>Ascomycota</taxon>
        <taxon>Pezizomycotina</taxon>
        <taxon>Sordariomycetes</taxon>
        <taxon>Xylariomycetidae</taxon>
        <taxon>Amphisphaeriales</taxon>
        <taxon>Pseudomassariaceae</taxon>
        <taxon>Pseudomassariella</taxon>
    </lineage>
</organism>
<dbReference type="PANTHER" id="PTHR31977:SF1">
    <property type="entry name" value="UPF0696 PROTEIN C11ORF68"/>
    <property type="match status" value="1"/>
</dbReference>
<dbReference type="Gene3D" id="3.30.760.10">
    <property type="entry name" value="RNA Cap, Translation Initiation Factor Eif4e"/>
    <property type="match status" value="1"/>
</dbReference>
<dbReference type="InterPro" id="IPR023398">
    <property type="entry name" value="TIF_eIF4e-like"/>
</dbReference>
<dbReference type="PANTHER" id="PTHR31977">
    <property type="entry name" value="UPF0696 PROTEIN C11ORF68"/>
    <property type="match status" value="1"/>
</dbReference>